<evidence type="ECO:0000256" key="13">
    <source>
        <dbReference type="ARBA" id="ARBA00023054"/>
    </source>
</evidence>
<keyword evidence="4" id="KW-1032">Host cell membrane</keyword>
<keyword evidence="16" id="KW-0325">Glycoprotein</keyword>
<evidence type="ECO:0000256" key="8">
    <source>
        <dbReference type="ARBA" id="ARBA00022729"/>
    </source>
</evidence>
<evidence type="ECO:0000256" key="16">
    <source>
        <dbReference type="ARBA" id="ARBA00023180"/>
    </source>
</evidence>
<dbReference type="GO" id="GO:0019064">
    <property type="term" value="P:fusion of virus membrane with host plasma membrane"/>
    <property type="evidence" value="ECO:0007669"/>
    <property type="project" value="UniProtKB-KW"/>
</dbReference>
<keyword evidence="7 18" id="KW-0812">Transmembrane</keyword>
<feature type="transmembrane region" description="Helical" evidence="18">
    <location>
        <begin position="485"/>
        <end position="510"/>
    </location>
</feature>
<keyword evidence="9" id="KW-0946">Virion</keyword>
<dbReference type="GO" id="GO:0019031">
    <property type="term" value="C:viral envelope"/>
    <property type="evidence" value="ECO:0007669"/>
    <property type="project" value="UniProtKB-KW"/>
</dbReference>
<comment type="similarity">
    <text evidence="1 18">Belongs to the paramyxoviruses fusion glycoprotein family.</text>
</comment>
<evidence type="ECO:0000256" key="15">
    <source>
        <dbReference type="ARBA" id="ARBA00023157"/>
    </source>
</evidence>
<evidence type="ECO:0000256" key="1">
    <source>
        <dbReference type="ARBA" id="ARBA00008211"/>
    </source>
</evidence>
<dbReference type="SUPFAM" id="SSF69922">
    <property type="entry name" value="Head and neck region of the ectodomain of NDV fusion glycoprotein"/>
    <property type="match status" value="1"/>
</dbReference>
<evidence type="ECO:0000256" key="7">
    <source>
        <dbReference type="ARBA" id="ARBA00022692"/>
    </source>
</evidence>
<keyword evidence="10" id="KW-1043">Host membrane</keyword>
<keyword evidence="6" id="KW-1162">Viral penetration into host cytoplasm</keyword>
<proteinExistence type="inferred from homology"/>
<dbReference type="EMBL" id="MZ355765">
    <property type="protein sequence ID" value="UCZ51389.1"/>
    <property type="molecule type" value="Viral_cRNA"/>
</dbReference>
<dbReference type="Gene3D" id="2.40.490.10">
    <property type="entry name" value="Newcastle disease virus like domain"/>
    <property type="match status" value="1"/>
</dbReference>
<evidence type="ECO:0000256" key="9">
    <source>
        <dbReference type="ARBA" id="ARBA00022844"/>
    </source>
</evidence>
<dbReference type="GO" id="GO:0046718">
    <property type="term" value="P:symbiont entry into host cell"/>
    <property type="evidence" value="ECO:0007669"/>
    <property type="project" value="UniProtKB-KW"/>
</dbReference>
<evidence type="ECO:0000256" key="11">
    <source>
        <dbReference type="ARBA" id="ARBA00022879"/>
    </source>
</evidence>
<evidence type="ECO:0000256" key="5">
    <source>
        <dbReference type="ARBA" id="ARBA00022521"/>
    </source>
</evidence>
<keyword evidence="8" id="KW-0732">Signal</keyword>
<sequence>MILLKTVIYCHLIFIGVNPLDLTQLAHLGTVPTAIRSLVYYTYGRPAYITVDLLPKIQGLDQSCEYPSLQRYNQTVTSLIQPLAENIERILVPPVVTGVQARFFGAIIGTLALGVATAAQITAAIGLSKAQANAKSILSLKNALSETNQAVSSLVKSGKILAHMISAIQDQVNNVIQPALRNLTCQVKDLQLASILNLYLTELTTVFHNQITNPALEPLSIQALRSLLGSTLPQVLQTLDTNDLTAASIMASGLIQGQVVAVDLQHSVMVIMIKVPSVSPLANAKVIDLVSITMHSQGRELQAVFPKRLLELGSEILGFNGGDCQLTRDLIFCPYNDAYILSPNQKMCLQGSTESCILTPILGSYPRRFVTYQGTIIANCRDTVCSCMRPPKVIYQPDEAPVTIIDQSVCSKLSLDSITIEVQTMLNSTFSREIHLSESQIISLSPLDLANDLGRFSDTIKDAEAHITKSEQIISSINPGIINDYTIIILIVALLILIILAVIVFFWLKLLTRELKSIRRELNSSYSHILMHQMPAKLPTRQID</sequence>
<protein>
    <recommendedName>
        <fullName evidence="2 18">Fusion glycoprotein F0</fullName>
    </recommendedName>
</protein>
<keyword evidence="11 18" id="KW-0261">Viral envelope protein</keyword>
<evidence type="ECO:0000256" key="12">
    <source>
        <dbReference type="ARBA" id="ARBA00022989"/>
    </source>
</evidence>
<keyword evidence="3" id="KW-1168">Fusion of virus membrane with host membrane</keyword>
<comment type="subunit">
    <text evidence="18">Homotrimer of disulfide-linked F1-F2.</text>
</comment>
<dbReference type="Gene3D" id="6.10.10.110">
    <property type="match status" value="1"/>
</dbReference>
<dbReference type="SUPFAM" id="SSF58069">
    <property type="entry name" value="Virus ectodomain"/>
    <property type="match status" value="1"/>
</dbReference>
<keyword evidence="17" id="KW-1160">Virus entry into host cell</keyword>
<keyword evidence="15" id="KW-1015">Disulfide bond</keyword>
<evidence type="ECO:0000256" key="14">
    <source>
        <dbReference type="ARBA" id="ARBA00023136"/>
    </source>
</evidence>
<reference evidence="19" key="2">
    <citation type="submission" date="2021-06" db="EMBL/GenBank/DDBJ databases">
        <authorList>
            <person name="Hause B."/>
        </authorList>
    </citation>
    <scope>NUCLEOTIDE SEQUENCE</scope>
    <source>
        <strain evidence="19">6931</strain>
    </source>
</reference>
<reference evidence="19" key="1">
    <citation type="journal article" date="2021" name="Microbiol. Spectr.">
        <title>Eptesicus fuscus Orthorubulavirus, a Close Relative of Human Parainfluenza Virus 4, Discovered in a Bat in South Dakota.</title>
        <authorList>
            <person name="Hause B.M."/>
            <person name="Nelson E."/>
            <person name="Christopher-Hennings J."/>
        </authorList>
    </citation>
    <scope>NUCLEOTIDE SEQUENCE</scope>
    <source>
        <strain evidence="19">6931</strain>
    </source>
</reference>
<keyword evidence="14 18" id="KW-0472">Membrane</keyword>
<evidence type="ECO:0000313" key="19">
    <source>
        <dbReference type="EMBL" id="UCZ51389.1"/>
    </source>
</evidence>
<accession>A0A8K1JZG4</accession>
<keyword evidence="13" id="KW-0175">Coiled coil</keyword>
<dbReference type="Gene3D" id="2.60.40.1690">
    <property type="entry name" value="Head and neck region of the ectodomain of NDV fusion glycoprotein"/>
    <property type="match status" value="1"/>
</dbReference>
<evidence type="ECO:0000256" key="3">
    <source>
        <dbReference type="ARBA" id="ARBA00022506"/>
    </source>
</evidence>
<dbReference type="Pfam" id="PF00523">
    <property type="entry name" value="Fusion_gly"/>
    <property type="match status" value="1"/>
</dbReference>
<dbReference type="Gene3D" id="1.10.287.2480">
    <property type="match status" value="1"/>
</dbReference>
<dbReference type="GO" id="GO:0055036">
    <property type="term" value="C:virion membrane"/>
    <property type="evidence" value="ECO:0007669"/>
    <property type="project" value="UniProtKB-SubCell"/>
</dbReference>
<evidence type="ECO:0000256" key="18">
    <source>
        <dbReference type="RuleBase" id="RU003705"/>
    </source>
</evidence>
<dbReference type="GO" id="GO:0020002">
    <property type="term" value="C:host cell plasma membrane"/>
    <property type="evidence" value="ECO:0007669"/>
    <property type="project" value="UniProtKB-SubCell"/>
</dbReference>
<organism evidence="19">
    <name type="scientific">Eptesicus fuscus orthorubulavirus</name>
    <dbReference type="NCBI Taxonomy" id="2884705"/>
    <lineage>
        <taxon>Viruses</taxon>
        <taxon>Riboviria</taxon>
        <taxon>Orthornavirae</taxon>
        <taxon>Negarnaviricota</taxon>
        <taxon>Haploviricotina</taxon>
        <taxon>Monjiviricetes</taxon>
        <taxon>Mononegavirales</taxon>
        <taxon>Paramyxoviridae</taxon>
        <taxon>Rubulavirinae</taxon>
        <taxon>Orthorubulavirus</taxon>
    </lineage>
</organism>
<keyword evidence="12 18" id="KW-1133">Transmembrane helix</keyword>
<evidence type="ECO:0000256" key="17">
    <source>
        <dbReference type="ARBA" id="ARBA00023296"/>
    </source>
</evidence>
<dbReference type="InterPro" id="IPR000776">
    <property type="entry name" value="Fusion_F0_Paramyxovir"/>
</dbReference>
<name>A0A8K1JZG4_9MONO</name>
<keyword evidence="5" id="KW-1169">Fusion of virus membrane with host cell membrane</keyword>
<evidence type="ECO:0000256" key="10">
    <source>
        <dbReference type="ARBA" id="ARBA00022870"/>
    </source>
</evidence>
<evidence type="ECO:0000256" key="4">
    <source>
        <dbReference type="ARBA" id="ARBA00022511"/>
    </source>
</evidence>
<comment type="subcellular location">
    <subcellularLocation>
        <location evidence="18">Virion membrane</location>
        <topology evidence="18">Single-pass type I membrane protein</topology>
    </subcellularLocation>
    <subcellularLocation>
        <location evidence="18">Host cell membrane</location>
        <topology evidence="18">Single-pass membrane protein</topology>
    </subcellularLocation>
</comment>
<evidence type="ECO:0000256" key="6">
    <source>
        <dbReference type="ARBA" id="ARBA00022595"/>
    </source>
</evidence>
<evidence type="ECO:0000256" key="2">
    <source>
        <dbReference type="ARBA" id="ARBA00016586"/>
    </source>
</evidence>